<dbReference type="Gene3D" id="3.10.310.40">
    <property type="match status" value="1"/>
</dbReference>
<evidence type="ECO:0000256" key="4">
    <source>
        <dbReference type="ARBA" id="ARBA00022833"/>
    </source>
</evidence>
<dbReference type="Gene3D" id="2.40.30.130">
    <property type="match status" value="1"/>
</dbReference>
<dbReference type="Gene3D" id="3.30.980.10">
    <property type="entry name" value="Threonyl-trna Synthetase, Chain A, domain 2"/>
    <property type="match status" value="1"/>
</dbReference>
<feature type="domain" description="Alanyl-transfer RNA synthetases family profile" evidence="6">
    <location>
        <begin position="1"/>
        <end position="223"/>
    </location>
</feature>
<dbReference type="SUPFAM" id="SSF55186">
    <property type="entry name" value="ThrRS/AlaRS common domain"/>
    <property type="match status" value="1"/>
</dbReference>
<sequence>MLKDRLYYQDPYQISFTTVVKQQAVDDHGRPFAVLENTAFYPTGGGQPHDTGYIATIAVVDVEEVDGEIRHYLESPLPSIGTVSAEVDWKRRFDHMQQHTGQHILTAAFVELYGYPTVSFHLGREIVTIDLATESISADELQAAESLANEIILENRLIEQKWITKDELSAYSLRKQVSVDEEIRLVIIPEFDTNGCGGTHPSSTGQIGSIKILSTEKQKKNTRVHFVCGKRVLDTLGSVYHELSDVAKQLSAPMDHAAEATQQLLETQRTLEKQLDGVKEQLLDVEATILAEEKSTIIRKTYTNRSMQELQKLARKTLALRNQAIVLLVSDDGEKLQFVASRTNTLTPDMRTVSSIALPVIEGKGGGSASTVQGGGERLISAEELLQLLERSIPVHA</sequence>
<protein>
    <submittedName>
        <fullName evidence="7">DHHA1 domain-containing protein</fullName>
    </submittedName>
</protein>
<comment type="cofactor">
    <cofactor evidence="1">
        <name>Zn(2+)</name>
        <dbReference type="ChEBI" id="CHEBI:29105"/>
    </cofactor>
</comment>
<evidence type="ECO:0000259" key="6">
    <source>
        <dbReference type="PROSITE" id="PS50860"/>
    </source>
</evidence>
<dbReference type="EMBL" id="JAUBDH010000001">
    <property type="protein sequence ID" value="MDW0108462.1"/>
    <property type="molecule type" value="Genomic_DNA"/>
</dbReference>
<gene>
    <name evidence="7" type="ORF">QT716_00205</name>
</gene>
<dbReference type="InterPro" id="IPR018163">
    <property type="entry name" value="Thr/Ala-tRNA-synth_IIc_edit"/>
</dbReference>
<dbReference type="InterPro" id="IPR051335">
    <property type="entry name" value="Alanyl-tRNA_Editing_Enzymes"/>
</dbReference>
<dbReference type="Proteomes" id="UP001280629">
    <property type="component" value="Unassembled WGS sequence"/>
</dbReference>
<dbReference type="Pfam" id="PF07973">
    <property type="entry name" value="tRNA_SAD"/>
    <property type="match status" value="1"/>
</dbReference>
<dbReference type="RefSeq" id="WP_317933652.1">
    <property type="nucleotide sequence ID" value="NZ_JAUBDH010000001.1"/>
</dbReference>
<accession>A0ABU4FUT4</accession>
<keyword evidence="8" id="KW-1185">Reference proteome</keyword>
<reference evidence="7 8" key="1">
    <citation type="submission" date="2023-06" db="EMBL/GenBank/DDBJ databases">
        <title>Sporosarcina sp. nov., isolated from Korean traditional fermented seafood 'Jeotgal'.</title>
        <authorList>
            <person name="Yang A.-I."/>
            <person name="Shin N.-R."/>
        </authorList>
    </citation>
    <scope>NUCLEOTIDE SEQUENCE [LARGE SCALE GENOMIC DNA]</scope>
    <source>
        <strain evidence="7 8">KCTC3840</strain>
    </source>
</reference>
<comment type="subcellular location">
    <subcellularLocation>
        <location evidence="2">Cytoplasm</location>
    </subcellularLocation>
</comment>
<organism evidence="7 8">
    <name type="scientific">Sporosarcina aquimarina</name>
    <dbReference type="NCBI Taxonomy" id="114975"/>
    <lineage>
        <taxon>Bacteria</taxon>
        <taxon>Bacillati</taxon>
        <taxon>Bacillota</taxon>
        <taxon>Bacilli</taxon>
        <taxon>Bacillales</taxon>
        <taxon>Caryophanaceae</taxon>
        <taxon>Sporosarcina</taxon>
    </lineage>
</organism>
<dbReference type="PANTHER" id="PTHR43462">
    <property type="entry name" value="ALANYL-TRNA EDITING PROTEIN"/>
    <property type="match status" value="1"/>
</dbReference>
<keyword evidence="3" id="KW-0479">Metal-binding</keyword>
<dbReference type="SMART" id="SM00863">
    <property type="entry name" value="tRNA_SAD"/>
    <property type="match status" value="1"/>
</dbReference>
<keyword evidence="5" id="KW-0175">Coiled coil</keyword>
<evidence type="ECO:0000313" key="8">
    <source>
        <dbReference type="Proteomes" id="UP001280629"/>
    </source>
</evidence>
<comment type="caution">
    <text evidence="7">The sequence shown here is derived from an EMBL/GenBank/DDBJ whole genome shotgun (WGS) entry which is preliminary data.</text>
</comment>
<keyword evidence="4" id="KW-0862">Zinc</keyword>
<proteinExistence type="predicted"/>
<dbReference type="PANTHER" id="PTHR43462:SF1">
    <property type="entry name" value="ALANYL-TRNA EDITING PROTEIN AARSD1"/>
    <property type="match status" value="1"/>
</dbReference>
<evidence type="ECO:0000256" key="1">
    <source>
        <dbReference type="ARBA" id="ARBA00001947"/>
    </source>
</evidence>
<dbReference type="SUPFAM" id="SSF50447">
    <property type="entry name" value="Translation proteins"/>
    <property type="match status" value="1"/>
</dbReference>
<dbReference type="InterPro" id="IPR018165">
    <property type="entry name" value="Ala-tRNA-synth_IIc_core"/>
</dbReference>
<evidence type="ECO:0000313" key="7">
    <source>
        <dbReference type="EMBL" id="MDW0108462.1"/>
    </source>
</evidence>
<evidence type="ECO:0000256" key="2">
    <source>
        <dbReference type="ARBA" id="ARBA00004496"/>
    </source>
</evidence>
<evidence type="ECO:0000256" key="5">
    <source>
        <dbReference type="SAM" id="Coils"/>
    </source>
</evidence>
<name>A0ABU4FUT4_9BACL</name>
<dbReference type="InterPro" id="IPR012947">
    <property type="entry name" value="tRNA_SAD"/>
</dbReference>
<evidence type="ECO:0000256" key="3">
    <source>
        <dbReference type="ARBA" id="ARBA00022723"/>
    </source>
</evidence>
<dbReference type="InterPro" id="IPR009000">
    <property type="entry name" value="Transl_B-barrel_sf"/>
</dbReference>
<feature type="coiled-coil region" evidence="5">
    <location>
        <begin position="261"/>
        <end position="288"/>
    </location>
</feature>
<dbReference type="PROSITE" id="PS50860">
    <property type="entry name" value="AA_TRNA_LIGASE_II_ALA"/>
    <property type="match status" value="1"/>
</dbReference>